<dbReference type="EMBL" id="CP014223">
    <property type="protein sequence ID" value="AMJ40458.1"/>
    <property type="molecule type" value="Genomic_DNA"/>
</dbReference>
<organism evidence="3 5">
    <name type="scientific">Anaerotignum propionicum DSM 1682</name>
    <dbReference type="NCBI Taxonomy" id="991789"/>
    <lineage>
        <taxon>Bacteria</taxon>
        <taxon>Bacillati</taxon>
        <taxon>Bacillota</taxon>
        <taxon>Clostridia</taxon>
        <taxon>Lachnospirales</taxon>
        <taxon>Anaerotignaceae</taxon>
        <taxon>Anaerotignum</taxon>
    </lineage>
</organism>
<reference evidence="2 4" key="1">
    <citation type="journal article" date="2016" name="Genome Announc.">
        <title>Complete Genome Sequence of the Amino Acid-Fermenting Clostridium propionicum X2 (DSM 1682).</title>
        <authorList>
            <person name="Poehlein A."/>
            <person name="Schlien K."/>
            <person name="Chowdhury N.P."/>
            <person name="Gottschalk G."/>
            <person name="Buckel W."/>
            <person name="Daniel R."/>
        </authorList>
    </citation>
    <scope>NUCLEOTIDE SEQUENCE [LARGE SCALE GENOMIC DNA]</scope>
    <source>
        <strain evidence="2 4">X2</strain>
    </source>
</reference>
<reference evidence="5" key="4">
    <citation type="submission" date="2016-11" db="EMBL/GenBank/DDBJ databases">
        <authorList>
            <person name="Jaros S."/>
            <person name="Januszkiewicz K."/>
            <person name="Wedrychowicz H."/>
        </authorList>
    </citation>
    <scope>NUCLEOTIDE SEQUENCE [LARGE SCALE GENOMIC DNA]</scope>
    <source>
        <strain evidence="5">DSM 1682</strain>
    </source>
</reference>
<dbReference type="SMART" id="SM00257">
    <property type="entry name" value="LysM"/>
    <property type="match status" value="1"/>
</dbReference>
<dbReference type="Gene3D" id="3.10.350.10">
    <property type="entry name" value="LysM domain"/>
    <property type="match status" value="1"/>
</dbReference>
<dbReference type="EMBL" id="FQUA01000002">
    <property type="protein sequence ID" value="SHE41546.1"/>
    <property type="molecule type" value="Genomic_DNA"/>
</dbReference>
<dbReference type="Pfam" id="PF01476">
    <property type="entry name" value="LysM"/>
    <property type="match status" value="1"/>
</dbReference>
<feature type="domain" description="LysM" evidence="1">
    <location>
        <begin position="171"/>
        <end position="218"/>
    </location>
</feature>
<dbReference type="KEGG" id="cpro:CPRO_08580"/>
<dbReference type="InterPro" id="IPR052196">
    <property type="entry name" value="Bact_Kbp"/>
</dbReference>
<protein>
    <submittedName>
        <fullName evidence="3">LysM domain-containing protein</fullName>
    </submittedName>
    <submittedName>
        <fullName evidence="2">LysM domain/BON superfamily protein</fullName>
    </submittedName>
</protein>
<keyword evidence="4" id="KW-1185">Reference proteome</keyword>
<dbReference type="OrthoDB" id="9815473at2"/>
<evidence type="ECO:0000313" key="5">
    <source>
        <dbReference type="Proteomes" id="UP000184204"/>
    </source>
</evidence>
<dbReference type="AlphaFoldDB" id="A0A0X8VAN1"/>
<reference evidence="3" key="3">
    <citation type="submission" date="2016-11" db="EMBL/GenBank/DDBJ databases">
        <authorList>
            <person name="Varghese N."/>
            <person name="Submissions S."/>
        </authorList>
    </citation>
    <scope>NUCLEOTIDE SEQUENCE</scope>
    <source>
        <strain evidence="3">DSM 1682</strain>
    </source>
</reference>
<name>A0A0X8VAN1_ANAPI</name>
<dbReference type="InterPro" id="IPR018392">
    <property type="entry name" value="LysM"/>
</dbReference>
<evidence type="ECO:0000259" key="1">
    <source>
        <dbReference type="PROSITE" id="PS51782"/>
    </source>
</evidence>
<evidence type="ECO:0000313" key="4">
    <source>
        <dbReference type="Proteomes" id="UP000068026"/>
    </source>
</evidence>
<dbReference type="InterPro" id="IPR036779">
    <property type="entry name" value="LysM_dom_sf"/>
</dbReference>
<evidence type="ECO:0000313" key="2">
    <source>
        <dbReference type="EMBL" id="AMJ40458.1"/>
    </source>
</evidence>
<dbReference type="PANTHER" id="PTHR34700:SF4">
    <property type="entry name" value="PHAGE-LIKE ELEMENT PBSX PROTEIN XKDP"/>
    <property type="match status" value="1"/>
</dbReference>
<reference evidence="4" key="2">
    <citation type="submission" date="2016-01" db="EMBL/GenBank/DDBJ databases">
        <authorList>
            <person name="Poehlein A."/>
            <person name="Schlien K."/>
            <person name="Gottschalk G."/>
            <person name="Buckel W."/>
            <person name="Daniel R."/>
        </authorList>
    </citation>
    <scope>NUCLEOTIDE SEQUENCE [LARGE SCALE GENOMIC DNA]</scope>
    <source>
        <strain evidence="4">X2</strain>
    </source>
</reference>
<dbReference type="Proteomes" id="UP000068026">
    <property type="component" value="Chromosome"/>
</dbReference>
<sequence length="221" mass="25016">MPLYKVSIGQVALPVAPSKITMKIKNNNKTMELIDGSEINFIRTPGLKEFSFEFLIPHVKYPFAYYPDGFQTAQVYIDALKLMKIEKKWFQFDIQRQLPNGKTEFETSETVTLEDYTITEDTGNGLDFIANVTLKQYNEHKITHVEPVQTTEDGVVVKEVTERKSDKKTSNVYTVKKGDSLWKICKAQLGDGANFKEIAKLNGISNPNLIYPGQVIQIGNA</sequence>
<dbReference type="SUPFAM" id="SSF54106">
    <property type="entry name" value="LysM domain"/>
    <property type="match status" value="1"/>
</dbReference>
<dbReference type="CDD" id="cd00118">
    <property type="entry name" value="LysM"/>
    <property type="match status" value="1"/>
</dbReference>
<dbReference type="Proteomes" id="UP000184204">
    <property type="component" value="Unassembled WGS sequence"/>
</dbReference>
<accession>A0A0X8VAN1</accession>
<proteinExistence type="predicted"/>
<dbReference type="PROSITE" id="PS51782">
    <property type="entry name" value="LYSM"/>
    <property type="match status" value="1"/>
</dbReference>
<dbReference type="PANTHER" id="PTHR34700">
    <property type="entry name" value="POTASSIUM BINDING PROTEIN KBP"/>
    <property type="match status" value="1"/>
</dbReference>
<gene>
    <name evidence="2" type="ORF">CPRO_08580</name>
    <name evidence="3" type="ORF">SAMN02745151_00625</name>
</gene>
<evidence type="ECO:0000313" key="3">
    <source>
        <dbReference type="EMBL" id="SHE41546.1"/>
    </source>
</evidence>